<dbReference type="Proteomes" id="UP000319986">
    <property type="component" value="Unassembled WGS sequence"/>
</dbReference>
<name>A0A0X2NKT2_9CORY</name>
<dbReference type="Pfam" id="PF00929">
    <property type="entry name" value="RNase_T"/>
    <property type="match status" value="1"/>
</dbReference>
<evidence type="ECO:0000256" key="2">
    <source>
        <dbReference type="ARBA" id="ARBA00022801"/>
    </source>
</evidence>
<dbReference type="RefSeq" id="WP_014010321.1">
    <property type="nucleotide sequence ID" value="NZ_BJNT01000001.1"/>
</dbReference>
<dbReference type="InterPro" id="IPR013520">
    <property type="entry name" value="Ribonucl_H"/>
</dbReference>
<dbReference type="InterPro" id="IPR036397">
    <property type="entry name" value="RNaseH_sf"/>
</dbReference>
<evidence type="ECO:0000313" key="9">
    <source>
        <dbReference type="Proteomes" id="UP000260925"/>
    </source>
</evidence>
<reference evidence="7 9" key="3">
    <citation type="journal article" date="2018" name="Nat. Biotechnol.">
        <title>A standardized bacterial taxonomy based on genome phylogeny substantially revises the tree of life.</title>
        <authorList>
            <person name="Parks D.H."/>
            <person name="Chuvochina M."/>
            <person name="Waite D.W."/>
            <person name="Rinke C."/>
            <person name="Skarshewski A."/>
            <person name="Chaumeil P.A."/>
            <person name="Hugenholtz P."/>
        </authorList>
    </citation>
    <scope>NUCLEOTIDE SEQUENCE [LARGE SCALE GENOMIC DNA]</scope>
    <source>
        <strain evidence="7">UBA9851</strain>
    </source>
</reference>
<proteinExistence type="predicted"/>
<dbReference type="OMA" id="RQIEWYA"/>
<dbReference type="GeneID" id="82886213"/>
<evidence type="ECO:0000313" key="6">
    <source>
        <dbReference type="EMBL" id="GEC84724.1"/>
    </source>
</evidence>
<evidence type="ECO:0000256" key="1">
    <source>
        <dbReference type="ARBA" id="ARBA00022722"/>
    </source>
</evidence>
<keyword evidence="5" id="KW-0808">Transferase</keyword>
<evidence type="ECO:0000313" key="5">
    <source>
        <dbReference type="EMBL" id="CUU66083.1"/>
    </source>
</evidence>
<reference evidence="8" key="1">
    <citation type="submission" date="2015-11" db="EMBL/GenBank/DDBJ databases">
        <authorList>
            <person name="Dugat-Bony E."/>
        </authorList>
    </citation>
    <scope>NUCLEOTIDE SEQUENCE [LARGE SCALE GENOMIC DNA]</scope>
    <source>
        <strain evidence="8">Mu292</strain>
    </source>
</reference>
<dbReference type="SMART" id="SM00479">
    <property type="entry name" value="EXOIII"/>
    <property type="match status" value="1"/>
</dbReference>
<dbReference type="InterPro" id="IPR012337">
    <property type="entry name" value="RNaseH-like_sf"/>
</dbReference>
<dbReference type="EMBL" id="DMDD01000074">
    <property type="protein sequence ID" value="HAF72072.1"/>
    <property type="molecule type" value="Genomic_DNA"/>
</dbReference>
<accession>A0A0X2NKT2</accession>
<dbReference type="EMBL" id="BJNT01000001">
    <property type="protein sequence ID" value="GEC84724.1"/>
    <property type="molecule type" value="Genomic_DNA"/>
</dbReference>
<dbReference type="SUPFAM" id="SSF53098">
    <property type="entry name" value="Ribonuclease H-like"/>
    <property type="match status" value="1"/>
</dbReference>
<organism evidence="5 8">
    <name type="scientific">Corynebacterium variabile</name>
    <dbReference type="NCBI Taxonomy" id="1727"/>
    <lineage>
        <taxon>Bacteria</taxon>
        <taxon>Bacillati</taxon>
        <taxon>Actinomycetota</taxon>
        <taxon>Actinomycetes</taxon>
        <taxon>Mycobacteriales</taxon>
        <taxon>Corynebacteriaceae</taxon>
        <taxon>Corynebacterium</taxon>
    </lineage>
</organism>
<dbReference type="GO" id="GO:0003887">
    <property type="term" value="F:DNA-directed DNA polymerase activity"/>
    <property type="evidence" value="ECO:0007669"/>
    <property type="project" value="UniProtKB-EC"/>
</dbReference>
<reference evidence="6 10" key="4">
    <citation type="submission" date="2019-06" db="EMBL/GenBank/DDBJ databases">
        <title>Whole genome shotgun sequence of Corynebacterium variabile NBRC 15286.</title>
        <authorList>
            <person name="Hosoyama A."/>
            <person name="Uohara A."/>
            <person name="Ohji S."/>
            <person name="Ichikawa N."/>
        </authorList>
    </citation>
    <scope>NUCLEOTIDE SEQUENCE [LARGE SCALE GENOMIC DNA]</scope>
    <source>
        <strain evidence="6 10">NBRC 15286</strain>
    </source>
</reference>
<dbReference type="EC" id="2.7.7.7" evidence="5"/>
<dbReference type="CDD" id="cd06127">
    <property type="entry name" value="DEDDh"/>
    <property type="match status" value="1"/>
</dbReference>
<feature type="domain" description="Exonuclease" evidence="4">
    <location>
        <begin position="11"/>
        <end position="180"/>
    </location>
</feature>
<keyword evidence="8" id="KW-1185">Reference proteome</keyword>
<dbReference type="GO" id="GO:0008408">
    <property type="term" value="F:3'-5' exonuclease activity"/>
    <property type="evidence" value="ECO:0007669"/>
    <property type="project" value="TreeGrafter"/>
</dbReference>
<dbReference type="NCBIfam" id="NF005927">
    <property type="entry name" value="PRK07942.1"/>
    <property type="match status" value="1"/>
</dbReference>
<dbReference type="AlphaFoldDB" id="A0A0X2NKT2"/>
<sequence length="228" mass="25336">MTTATRFDPSHMLSFDLETTGPDPLTARIVTSALITINGSHRDDLEILADPGIPIPEGATAVHGITTEYAREHGRPHDEVLAETIERIRRGWSEGATLIIYNAAYDLTVLRTLEPTFTVDGPVFDPLVVDKAKDRYRKGGRRLTQVCEHYGVTLDNAHEASADAVAAARVAWKLTRAYPEVVEMTADELMLKQATWNYEDKSHLKEYFISKGQTAKAETVNTSWPLQA</sequence>
<protein>
    <submittedName>
        <fullName evidence="5 7">3'-5' exonuclease</fullName>
        <ecNumber evidence="5">2.7.7.7</ecNumber>
    </submittedName>
    <submittedName>
        <fullName evidence="6">DNA polymerase III subunit epsilon</fullName>
    </submittedName>
</protein>
<dbReference type="GO" id="GO:0005829">
    <property type="term" value="C:cytosol"/>
    <property type="evidence" value="ECO:0007669"/>
    <property type="project" value="TreeGrafter"/>
</dbReference>
<evidence type="ECO:0000313" key="8">
    <source>
        <dbReference type="Proteomes" id="UP000182498"/>
    </source>
</evidence>
<keyword evidence="5" id="KW-0548">Nucleotidyltransferase</keyword>
<dbReference type="PANTHER" id="PTHR30231:SF4">
    <property type="entry name" value="PROTEIN NEN2"/>
    <property type="match status" value="1"/>
</dbReference>
<dbReference type="PANTHER" id="PTHR30231">
    <property type="entry name" value="DNA POLYMERASE III SUBUNIT EPSILON"/>
    <property type="match status" value="1"/>
</dbReference>
<evidence type="ECO:0000313" key="10">
    <source>
        <dbReference type="Proteomes" id="UP000319986"/>
    </source>
</evidence>
<dbReference type="Proteomes" id="UP000182498">
    <property type="component" value="Unassembled WGS sequence"/>
</dbReference>
<dbReference type="OrthoDB" id="9791657at2"/>
<dbReference type="EMBL" id="FAUH01000008">
    <property type="protein sequence ID" value="CUU66083.1"/>
    <property type="molecule type" value="Genomic_DNA"/>
</dbReference>
<gene>
    <name evidence="6" type="ORF">CVA01_00380</name>
    <name evidence="5" type="ORF">CVAR292_01421</name>
    <name evidence="7" type="ORF">DCL06_03230</name>
</gene>
<evidence type="ECO:0000256" key="3">
    <source>
        <dbReference type="ARBA" id="ARBA00022839"/>
    </source>
</evidence>
<keyword evidence="3 5" id="KW-0269">Exonuclease</keyword>
<keyword evidence="2" id="KW-0378">Hydrolase</keyword>
<dbReference type="Gene3D" id="3.30.420.10">
    <property type="entry name" value="Ribonuclease H-like superfamily/Ribonuclease H"/>
    <property type="match status" value="1"/>
</dbReference>
<keyword evidence="1" id="KW-0540">Nuclease</keyword>
<evidence type="ECO:0000313" key="7">
    <source>
        <dbReference type="EMBL" id="HAF72072.1"/>
    </source>
</evidence>
<dbReference type="Proteomes" id="UP000260925">
    <property type="component" value="Unassembled WGS sequence"/>
</dbReference>
<evidence type="ECO:0000259" key="4">
    <source>
        <dbReference type="SMART" id="SM00479"/>
    </source>
</evidence>
<reference evidence="5" key="2">
    <citation type="submission" date="2015-11" db="EMBL/GenBank/DDBJ databases">
        <authorList>
            <person name="Zhang Y."/>
            <person name="Guo Z."/>
        </authorList>
    </citation>
    <scope>NUCLEOTIDE SEQUENCE [LARGE SCALE GENOMIC DNA]</scope>
    <source>
        <strain evidence="5">Mu292</strain>
    </source>
</reference>
<dbReference type="GO" id="GO:0003676">
    <property type="term" value="F:nucleic acid binding"/>
    <property type="evidence" value="ECO:0007669"/>
    <property type="project" value="InterPro"/>
</dbReference>